<dbReference type="Pfam" id="PF02945">
    <property type="entry name" value="Endonuclease_7"/>
    <property type="match status" value="1"/>
</dbReference>
<dbReference type="GeneID" id="77939444"/>
<proteinExistence type="predicted"/>
<dbReference type="InterPro" id="IPR004211">
    <property type="entry name" value="Endonuclease_7"/>
</dbReference>
<dbReference type="GO" id="GO:0004519">
    <property type="term" value="F:endonuclease activity"/>
    <property type="evidence" value="ECO:0007669"/>
    <property type="project" value="UniProtKB-KW"/>
</dbReference>
<dbReference type="SUPFAM" id="SSF54060">
    <property type="entry name" value="His-Me finger endonucleases"/>
    <property type="match status" value="1"/>
</dbReference>
<dbReference type="RefSeq" id="YP_010663420.1">
    <property type="nucleotide sequence ID" value="NC_070897.1"/>
</dbReference>
<dbReference type="Proteomes" id="UP000827818">
    <property type="component" value="Segment"/>
</dbReference>
<gene>
    <name evidence="1" type="primary">3</name>
    <name evidence="1" type="ORF">SEA_VINE_3</name>
</gene>
<keyword evidence="1" id="KW-0255">Endonuclease</keyword>
<keyword evidence="1" id="KW-0378">Hydrolase</keyword>
<name>A0AAE8BV99_9CAUD</name>
<reference evidence="1 2" key="1">
    <citation type="submission" date="2021-07" db="EMBL/GenBank/DDBJ databases">
        <authorList>
            <person name="Asche M.J."/>
            <person name="Box R.E."/>
            <person name="Grosz K.R."/>
            <person name="Hilfiker G.E."/>
            <person name="Lawrence N.C."/>
            <person name="Rodriguez X.F."/>
            <person name="Schneider G.T."/>
            <person name="Ziemann C.M."/>
            <person name="Chia C.P."/>
            <person name="Williams D.C."/>
            <person name="Garlena R.A."/>
            <person name="Russell D.A."/>
            <person name="Pope W.H."/>
            <person name="Jacobs-Sera D."/>
            <person name="Hatfull G.F."/>
        </authorList>
    </citation>
    <scope>NUCLEOTIDE SEQUENCE [LARGE SCALE GENOMIC DNA]</scope>
</reference>
<dbReference type="KEGG" id="vg:77939444"/>
<dbReference type="Gene3D" id="3.40.1800.10">
    <property type="entry name" value="His-Me finger endonucleases"/>
    <property type="match status" value="1"/>
</dbReference>
<dbReference type="InterPro" id="IPR044925">
    <property type="entry name" value="His-Me_finger_sf"/>
</dbReference>
<keyword evidence="1" id="KW-0540">Nuclease</keyword>
<evidence type="ECO:0000313" key="2">
    <source>
        <dbReference type="Proteomes" id="UP000827818"/>
    </source>
</evidence>
<dbReference type="EMBL" id="MZ622167">
    <property type="protein sequence ID" value="QZD97712.1"/>
    <property type="molecule type" value="Genomic_DNA"/>
</dbReference>
<organism evidence="1 2">
    <name type="scientific">Gordonia phage Vine</name>
    <dbReference type="NCBI Taxonomy" id="2857501"/>
    <lineage>
        <taxon>Viruses</taxon>
        <taxon>Duplodnaviria</taxon>
        <taxon>Heunggongvirae</taxon>
        <taxon>Uroviricota</taxon>
        <taxon>Caudoviricetes</taxon>
        <taxon>Ponsvirus</taxon>
        <taxon>Ponsvirus vine</taxon>
    </lineage>
</organism>
<sequence length="121" mass="13779">MSGFKSKNCTVCSASFDPITPRRKICFNCAPTKRAYMMWRRYGITYPQLLDLREKQEDRCAISVCRRPLPEHGDGTRGVAVDHCHETGRVRGLLCISCNSRLSGVEDEAWHQAALEYLKGR</sequence>
<accession>A0AAE8BV99</accession>
<keyword evidence="2" id="KW-1185">Reference proteome</keyword>
<protein>
    <submittedName>
        <fullName evidence="1">Endonuclease VII</fullName>
    </submittedName>
</protein>
<evidence type="ECO:0000313" key="1">
    <source>
        <dbReference type="EMBL" id="QZD97712.1"/>
    </source>
</evidence>
<dbReference type="InterPro" id="IPR038563">
    <property type="entry name" value="Endonuclease_7_sf"/>
</dbReference>